<dbReference type="EMBL" id="VCDP01000221">
    <property type="protein sequence ID" value="MDX8001250.1"/>
    <property type="molecule type" value="Genomic_DNA"/>
</dbReference>
<keyword evidence="1" id="KW-0472">Membrane</keyword>
<dbReference type="Pfam" id="PF06836">
    <property type="entry name" value="DUF1240"/>
    <property type="match status" value="1"/>
</dbReference>
<evidence type="ECO:0000256" key="1">
    <source>
        <dbReference type="SAM" id="Phobius"/>
    </source>
</evidence>
<comment type="caution">
    <text evidence="2">The sequence shown here is derived from an EMBL/GenBank/DDBJ whole genome shotgun (WGS) entry which is preliminary data.</text>
</comment>
<feature type="transmembrane region" description="Helical" evidence="1">
    <location>
        <begin position="80"/>
        <end position="102"/>
    </location>
</feature>
<sequence>MENNNKNIIVIGSFSLVLAMVFCNVFIFNDIISILNRSNEINFSWKSIAIISGSPLFIYMFSCAFYYSISSKTMKLNNKLIKILTIIFFVFFLFSFPFSWYLDSKFKAEGYIVCEQMSVVSLNKYVKYPEMCR</sequence>
<dbReference type="InterPro" id="IPR010665">
    <property type="entry name" value="DUF1240"/>
</dbReference>
<protein>
    <submittedName>
        <fullName evidence="2">DUF1240 domain-containing protein</fullName>
    </submittedName>
</protein>
<evidence type="ECO:0000313" key="2">
    <source>
        <dbReference type="EMBL" id="MDX8001250.1"/>
    </source>
</evidence>
<keyword evidence="3" id="KW-1185">Reference proteome</keyword>
<feature type="transmembrane region" description="Helical" evidence="1">
    <location>
        <begin position="48"/>
        <end position="68"/>
    </location>
</feature>
<proteinExistence type="predicted"/>
<organism evidence="2 3">
    <name type="scientific">Xenorhabdus littoralis</name>
    <dbReference type="NCBI Taxonomy" id="2582835"/>
    <lineage>
        <taxon>Bacteria</taxon>
        <taxon>Pseudomonadati</taxon>
        <taxon>Pseudomonadota</taxon>
        <taxon>Gammaproteobacteria</taxon>
        <taxon>Enterobacterales</taxon>
        <taxon>Morganellaceae</taxon>
        <taxon>Xenorhabdus</taxon>
    </lineage>
</organism>
<accession>A0ABU4SRV7</accession>
<name>A0ABU4SRV7_9GAMM</name>
<evidence type="ECO:0000313" key="3">
    <source>
        <dbReference type="Proteomes" id="UP001271640"/>
    </source>
</evidence>
<dbReference type="RefSeq" id="WP_319927944.1">
    <property type="nucleotide sequence ID" value="NZ_VCDP01000221.1"/>
</dbReference>
<keyword evidence="1" id="KW-0812">Transmembrane</keyword>
<gene>
    <name evidence="2" type="ORF">FE394_19245</name>
</gene>
<dbReference type="Proteomes" id="UP001271640">
    <property type="component" value="Unassembled WGS sequence"/>
</dbReference>
<feature type="transmembrane region" description="Helical" evidence="1">
    <location>
        <begin position="7"/>
        <end position="28"/>
    </location>
</feature>
<reference evidence="3" key="1">
    <citation type="journal article" date="2024" name="Toxins">
        <title>Genome Sequence Analysis of Native Xenorhabdus Strains Isolated from Entomopathogenic Nematodes in Argentina.</title>
        <authorList>
            <person name="Palma L."/>
            <person name="Frizzo L."/>
            <person name="Kaiser S."/>
            <person name="Berry C."/>
            <person name="Caballero P."/>
            <person name="Bode H.B."/>
            <person name="Del Valle E.E."/>
        </authorList>
    </citation>
    <scope>NUCLEOTIDE SEQUENCE [LARGE SCALE GENOMIC DNA]</scope>
    <source>
        <strain evidence="3">Reich</strain>
    </source>
</reference>
<keyword evidence="1" id="KW-1133">Transmembrane helix</keyword>